<keyword evidence="4 7" id="KW-0547">Nucleotide-binding</keyword>
<evidence type="ECO:0000256" key="1">
    <source>
        <dbReference type="ARBA" id="ARBA00012513"/>
    </source>
</evidence>
<evidence type="ECO:0000256" key="9">
    <source>
        <dbReference type="SAM" id="Phobius"/>
    </source>
</evidence>
<feature type="compositionally biased region" description="Pro residues" evidence="8">
    <location>
        <begin position="376"/>
        <end position="386"/>
    </location>
</feature>
<feature type="region of interest" description="Disordered" evidence="8">
    <location>
        <begin position="278"/>
        <end position="434"/>
    </location>
</feature>
<dbReference type="SUPFAM" id="SSF56112">
    <property type="entry name" value="Protein kinase-like (PK-like)"/>
    <property type="match status" value="1"/>
</dbReference>
<evidence type="ECO:0000256" key="6">
    <source>
        <dbReference type="ARBA" id="ARBA00022840"/>
    </source>
</evidence>
<dbReference type="PANTHER" id="PTHR43289:SF6">
    <property type="entry name" value="SERINE_THREONINE-PROTEIN KINASE NEKL-3"/>
    <property type="match status" value="1"/>
</dbReference>
<dbReference type="PROSITE" id="PS00108">
    <property type="entry name" value="PROTEIN_KINASE_ST"/>
    <property type="match status" value="1"/>
</dbReference>
<feature type="binding site" evidence="7">
    <location>
        <position position="43"/>
    </location>
    <ligand>
        <name>ATP</name>
        <dbReference type="ChEBI" id="CHEBI:30616"/>
    </ligand>
</feature>
<evidence type="ECO:0000256" key="2">
    <source>
        <dbReference type="ARBA" id="ARBA00022527"/>
    </source>
</evidence>
<dbReference type="SMART" id="SM00220">
    <property type="entry name" value="S_TKc"/>
    <property type="match status" value="1"/>
</dbReference>
<feature type="compositionally biased region" description="Low complexity" evidence="8">
    <location>
        <begin position="387"/>
        <end position="403"/>
    </location>
</feature>
<dbReference type="InterPro" id="IPR017441">
    <property type="entry name" value="Protein_kinase_ATP_BS"/>
</dbReference>
<feature type="domain" description="Protein kinase" evidence="10">
    <location>
        <begin position="14"/>
        <end position="271"/>
    </location>
</feature>
<keyword evidence="9" id="KW-1133">Transmembrane helix</keyword>
<dbReference type="InterPro" id="IPR008271">
    <property type="entry name" value="Ser/Thr_kinase_AS"/>
</dbReference>
<name>A0A6P0HFC1_9ACTN</name>
<dbReference type="CDD" id="cd14014">
    <property type="entry name" value="STKc_PknB_like"/>
    <property type="match status" value="1"/>
</dbReference>
<reference evidence="11 12" key="1">
    <citation type="journal article" date="2014" name="Int. J. Syst. Evol. Microbiol.">
        <title>Nocardioides zeae sp. nov., isolated from the stem of Zea mays.</title>
        <authorList>
            <person name="Glaeser S.P."/>
            <person name="McInroy J.A."/>
            <person name="Busse H.J."/>
            <person name="Kampfer P."/>
        </authorList>
    </citation>
    <scope>NUCLEOTIDE SEQUENCE [LARGE SCALE GENOMIC DNA]</scope>
    <source>
        <strain evidence="11 12">JCM 30728</strain>
    </source>
</reference>
<evidence type="ECO:0000256" key="3">
    <source>
        <dbReference type="ARBA" id="ARBA00022679"/>
    </source>
</evidence>
<dbReference type="EMBL" id="JAAGXA010000001">
    <property type="protein sequence ID" value="NEN76970.1"/>
    <property type="molecule type" value="Genomic_DNA"/>
</dbReference>
<keyword evidence="12" id="KW-1185">Reference proteome</keyword>
<sequence>MAKFPQVGDDFGAYRITDQIGQGGMGVVYAAEQSGLGRTVALKVLSPQYAAQDDYHERFVREASTLARLDSVHVIHIYDHGEQDGCLYIAMQNVRGGDLGQAIKAQGGLPVREAATVVAQTAGALHDAHAAGVIHRDVKPSNVLLRDSSDDLHAYLCDFGIAQGDQPGLTVAGSVAGTMGYMAPERCRGEVASPASDIYALGCVLWTTLAGRPPFAGTDVEVGLAHLNEPVPQFQETDPLARMVNAVLRRSMAKDPAARYPDAAAMRRDLRAVADRARTRDELRLVPDRGGAAGPGGAAGSGGTGGSHPSSSGHSAGSSPNRRTPPPYRGDAASAGSSAGLPARPGAPRPGGARKAPPPYAPPGGANSRGSSPSNPATPLPRPAPRPGGSSPSNPSTPSRPSNPARPGPPPLHGPGGRPNPPASSGGPSGGPSGQAIAALAVAAAAVLVLLIVVLLTV</sequence>
<dbReference type="EC" id="2.7.11.1" evidence="1"/>
<dbReference type="InterPro" id="IPR011009">
    <property type="entry name" value="Kinase-like_dom_sf"/>
</dbReference>
<organism evidence="11 12">
    <name type="scientific">Nocardioides zeae</name>
    <dbReference type="NCBI Taxonomy" id="1457234"/>
    <lineage>
        <taxon>Bacteria</taxon>
        <taxon>Bacillati</taxon>
        <taxon>Actinomycetota</taxon>
        <taxon>Actinomycetes</taxon>
        <taxon>Propionibacteriales</taxon>
        <taxon>Nocardioidaceae</taxon>
        <taxon>Nocardioides</taxon>
    </lineage>
</organism>
<dbReference type="InterPro" id="IPR000719">
    <property type="entry name" value="Prot_kinase_dom"/>
</dbReference>
<dbReference type="Gene3D" id="3.30.200.20">
    <property type="entry name" value="Phosphorylase Kinase, domain 1"/>
    <property type="match status" value="1"/>
</dbReference>
<comment type="caution">
    <text evidence="11">The sequence shown here is derived from an EMBL/GenBank/DDBJ whole genome shotgun (WGS) entry which is preliminary data.</text>
</comment>
<feature type="compositionally biased region" description="Pro residues" evidence="8">
    <location>
        <begin position="404"/>
        <end position="422"/>
    </location>
</feature>
<evidence type="ECO:0000256" key="5">
    <source>
        <dbReference type="ARBA" id="ARBA00022777"/>
    </source>
</evidence>
<feature type="compositionally biased region" description="Gly residues" evidence="8">
    <location>
        <begin position="291"/>
        <end position="306"/>
    </location>
</feature>
<evidence type="ECO:0000256" key="4">
    <source>
        <dbReference type="ARBA" id="ARBA00022741"/>
    </source>
</evidence>
<dbReference type="AlphaFoldDB" id="A0A6P0HFC1"/>
<dbReference type="RefSeq" id="WP_163770315.1">
    <property type="nucleotide sequence ID" value="NZ_JAAGXA010000001.1"/>
</dbReference>
<dbReference type="Gene3D" id="1.10.510.10">
    <property type="entry name" value="Transferase(Phosphotransferase) domain 1"/>
    <property type="match status" value="1"/>
</dbReference>
<accession>A0A6P0HFC1</accession>
<protein>
    <recommendedName>
        <fullName evidence="1">non-specific serine/threonine protein kinase</fullName>
        <ecNumber evidence="1">2.7.11.1</ecNumber>
    </recommendedName>
</protein>
<evidence type="ECO:0000259" key="10">
    <source>
        <dbReference type="PROSITE" id="PS50011"/>
    </source>
</evidence>
<feature type="transmembrane region" description="Helical" evidence="9">
    <location>
        <begin position="436"/>
        <end position="456"/>
    </location>
</feature>
<keyword evidence="9" id="KW-0812">Transmembrane</keyword>
<gene>
    <name evidence="11" type="ORF">G3T38_01640</name>
</gene>
<feature type="compositionally biased region" description="Low complexity" evidence="8">
    <location>
        <begin position="332"/>
        <end position="355"/>
    </location>
</feature>
<evidence type="ECO:0000313" key="12">
    <source>
        <dbReference type="Proteomes" id="UP000468687"/>
    </source>
</evidence>
<evidence type="ECO:0000256" key="7">
    <source>
        <dbReference type="PROSITE-ProRule" id="PRU10141"/>
    </source>
</evidence>
<keyword evidence="9" id="KW-0472">Membrane</keyword>
<dbReference type="PROSITE" id="PS50011">
    <property type="entry name" value="PROTEIN_KINASE_DOM"/>
    <property type="match status" value="1"/>
</dbReference>
<dbReference type="GO" id="GO:0004674">
    <property type="term" value="F:protein serine/threonine kinase activity"/>
    <property type="evidence" value="ECO:0007669"/>
    <property type="project" value="UniProtKB-KW"/>
</dbReference>
<evidence type="ECO:0000256" key="8">
    <source>
        <dbReference type="SAM" id="MobiDB-lite"/>
    </source>
</evidence>
<feature type="compositionally biased region" description="Basic and acidic residues" evidence="8">
    <location>
        <begin position="278"/>
        <end position="287"/>
    </location>
</feature>
<keyword evidence="2 11" id="KW-0723">Serine/threonine-protein kinase</keyword>
<dbReference type="GO" id="GO:0005524">
    <property type="term" value="F:ATP binding"/>
    <property type="evidence" value="ECO:0007669"/>
    <property type="project" value="UniProtKB-UniRule"/>
</dbReference>
<dbReference type="Pfam" id="PF00069">
    <property type="entry name" value="Pkinase"/>
    <property type="match status" value="1"/>
</dbReference>
<feature type="compositionally biased region" description="Low complexity" evidence="8">
    <location>
        <begin position="307"/>
        <end position="319"/>
    </location>
</feature>
<keyword evidence="6 7" id="KW-0067">ATP-binding</keyword>
<keyword evidence="3" id="KW-0808">Transferase</keyword>
<dbReference type="PANTHER" id="PTHR43289">
    <property type="entry name" value="MITOGEN-ACTIVATED PROTEIN KINASE KINASE KINASE 20-RELATED"/>
    <property type="match status" value="1"/>
</dbReference>
<proteinExistence type="predicted"/>
<evidence type="ECO:0000313" key="11">
    <source>
        <dbReference type="EMBL" id="NEN76970.1"/>
    </source>
</evidence>
<dbReference type="PROSITE" id="PS00107">
    <property type="entry name" value="PROTEIN_KINASE_ATP"/>
    <property type="match status" value="1"/>
</dbReference>
<keyword evidence="5 11" id="KW-0418">Kinase</keyword>
<dbReference type="Proteomes" id="UP000468687">
    <property type="component" value="Unassembled WGS sequence"/>
</dbReference>